<evidence type="ECO:0000313" key="2">
    <source>
        <dbReference type="EMBL" id="KAK1343098.1"/>
    </source>
</evidence>
<dbReference type="AlphaFoldDB" id="A0AA40I4X2"/>
<proteinExistence type="predicted"/>
<accession>A0AA40I4X2</accession>
<feature type="region of interest" description="Disordered" evidence="1">
    <location>
        <begin position="118"/>
        <end position="137"/>
    </location>
</feature>
<dbReference type="EMBL" id="JAULJE010000005">
    <property type="protein sequence ID" value="KAK1343098.1"/>
    <property type="molecule type" value="Genomic_DNA"/>
</dbReference>
<name>A0AA40I4X2_CNENI</name>
<dbReference type="Proteomes" id="UP001177744">
    <property type="component" value="Unassembled WGS sequence"/>
</dbReference>
<organism evidence="2 3">
    <name type="scientific">Cnephaeus nilssonii</name>
    <name type="common">Northern bat</name>
    <name type="synonym">Eptesicus nilssonii</name>
    <dbReference type="NCBI Taxonomy" id="3371016"/>
    <lineage>
        <taxon>Eukaryota</taxon>
        <taxon>Metazoa</taxon>
        <taxon>Chordata</taxon>
        <taxon>Craniata</taxon>
        <taxon>Vertebrata</taxon>
        <taxon>Euteleostomi</taxon>
        <taxon>Mammalia</taxon>
        <taxon>Eutheria</taxon>
        <taxon>Laurasiatheria</taxon>
        <taxon>Chiroptera</taxon>
        <taxon>Yangochiroptera</taxon>
        <taxon>Vespertilionidae</taxon>
        <taxon>Cnephaeus</taxon>
    </lineage>
</organism>
<keyword evidence="3" id="KW-1185">Reference proteome</keyword>
<evidence type="ECO:0000313" key="3">
    <source>
        <dbReference type="Proteomes" id="UP001177744"/>
    </source>
</evidence>
<reference evidence="2" key="1">
    <citation type="submission" date="2023-06" db="EMBL/GenBank/DDBJ databases">
        <title>Reference genome for the Northern bat (Eptesicus nilssonii), a most northern bat species.</title>
        <authorList>
            <person name="Laine V.N."/>
            <person name="Pulliainen A.T."/>
            <person name="Lilley T.M."/>
        </authorList>
    </citation>
    <scope>NUCLEOTIDE SEQUENCE</scope>
    <source>
        <strain evidence="2">BLF_Eptnil</strain>
        <tissue evidence="2">Kidney</tissue>
    </source>
</reference>
<gene>
    <name evidence="2" type="ORF">QTO34_015871</name>
</gene>
<protein>
    <submittedName>
        <fullName evidence="2">Uncharacterized protein</fullName>
    </submittedName>
</protein>
<evidence type="ECO:0000256" key="1">
    <source>
        <dbReference type="SAM" id="MobiDB-lite"/>
    </source>
</evidence>
<sequence length="137" mass="15197">MMEALECACKIPAALERKLKDLVFRSDPEVTYIASARTSPVTPVRDPLLLTTRLQWRRHWQWWMLQGRAAPDGHGACSLAQAPRSQPFPTASAGQDCHSSCYDAWADPGPFHDCGLSARTQPPDRLPSLALTAEELK</sequence>
<comment type="caution">
    <text evidence="2">The sequence shown here is derived from an EMBL/GenBank/DDBJ whole genome shotgun (WGS) entry which is preliminary data.</text>
</comment>